<feature type="compositionally biased region" description="Polar residues" evidence="1">
    <location>
        <begin position="1"/>
        <end position="14"/>
    </location>
</feature>
<accession>A0AAD7E898</accession>
<evidence type="ECO:0000313" key="3">
    <source>
        <dbReference type="Proteomes" id="UP001218218"/>
    </source>
</evidence>
<feature type="region of interest" description="Disordered" evidence="1">
    <location>
        <begin position="1"/>
        <end position="22"/>
    </location>
</feature>
<organism evidence="2 3">
    <name type="scientific">Mycena albidolilacea</name>
    <dbReference type="NCBI Taxonomy" id="1033008"/>
    <lineage>
        <taxon>Eukaryota</taxon>
        <taxon>Fungi</taxon>
        <taxon>Dikarya</taxon>
        <taxon>Basidiomycota</taxon>
        <taxon>Agaricomycotina</taxon>
        <taxon>Agaricomycetes</taxon>
        <taxon>Agaricomycetidae</taxon>
        <taxon>Agaricales</taxon>
        <taxon>Marasmiineae</taxon>
        <taxon>Mycenaceae</taxon>
        <taxon>Mycena</taxon>
    </lineage>
</organism>
<comment type="caution">
    <text evidence="2">The sequence shown here is derived from an EMBL/GenBank/DDBJ whole genome shotgun (WGS) entry which is preliminary data.</text>
</comment>
<evidence type="ECO:0000313" key="2">
    <source>
        <dbReference type="EMBL" id="KAJ7302511.1"/>
    </source>
</evidence>
<name>A0AAD7E898_9AGAR</name>
<keyword evidence="3" id="KW-1185">Reference proteome</keyword>
<proteinExistence type="predicted"/>
<dbReference type="EMBL" id="JARIHO010000115">
    <property type="protein sequence ID" value="KAJ7302511.1"/>
    <property type="molecule type" value="Genomic_DNA"/>
</dbReference>
<gene>
    <name evidence="2" type="ORF">DFH08DRAFT_977783</name>
</gene>
<evidence type="ECO:0000256" key="1">
    <source>
        <dbReference type="SAM" id="MobiDB-lite"/>
    </source>
</evidence>
<feature type="region of interest" description="Disordered" evidence="1">
    <location>
        <begin position="142"/>
        <end position="164"/>
    </location>
</feature>
<feature type="compositionally biased region" description="Basic and acidic residues" evidence="1">
    <location>
        <begin position="147"/>
        <end position="157"/>
    </location>
</feature>
<protein>
    <submittedName>
        <fullName evidence="2">Uncharacterized protein</fullName>
    </submittedName>
</protein>
<dbReference type="Proteomes" id="UP001218218">
    <property type="component" value="Unassembled WGS sequence"/>
</dbReference>
<dbReference type="AlphaFoldDB" id="A0AAD7E898"/>
<sequence>MITNILGSDQGNKHQGNKHHPADLENNISLLTASLREHNVYEIKGRVFAKDDGSAIPDVILVGAQQLIDSSSNPLTEYNTMFKRLQSRRHLQPLMGSWSESTPTSEHVAPAADIPLLTSDELAVHLASGQDLRSAVGNMVDAVNAPDSDHNRNSSRSEDDDDRWNVDDQAVQQLSDFERTLDGDDEPTLTRNTAADIALDMDGGEDGFLFAMSDPDDSFLDDGDRPGIGAPGHLFKSARVATYYNVLHYITTSSHKS</sequence>
<reference evidence="2" key="1">
    <citation type="submission" date="2023-03" db="EMBL/GenBank/DDBJ databases">
        <title>Massive genome expansion in bonnet fungi (Mycena s.s.) driven by repeated elements and novel gene families across ecological guilds.</title>
        <authorList>
            <consortium name="Lawrence Berkeley National Laboratory"/>
            <person name="Harder C.B."/>
            <person name="Miyauchi S."/>
            <person name="Viragh M."/>
            <person name="Kuo A."/>
            <person name="Thoen E."/>
            <person name="Andreopoulos B."/>
            <person name="Lu D."/>
            <person name="Skrede I."/>
            <person name="Drula E."/>
            <person name="Henrissat B."/>
            <person name="Morin E."/>
            <person name="Kohler A."/>
            <person name="Barry K."/>
            <person name="LaButti K."/>
            <person name="Morin E."/>
            <person name="Salamov A."/>
            <person name="Lipzen A."/>
            <person name="Mereny Z."/>
            <person name="Hegedus B."/>
            <person name="Baldrian P."/>
            <person name="Stursova M."/>
            <person name="Weitz H."/>
            <person name="Taylor A."/>
            <person name="Grigoriev I.V."/>
            <person name="Nagy L.G."/>
            <person name="Martin F."/>
            <person name="Kauserud H."/>
        </authorList>
    </citation>
    <scope>NUCLEOTIDE SEQUENCE</scope>
    <source>
        <strain evidence="2">CBHHK002</strain>
    </source>
</reference>